<dbReference type="InterPro" id="IPR016181">
    <property type="entry name" value="Acyl_CoA_acyltransferase"/>
</dbReference>
<reference evidence="2 3" key="1">
    <citation type="submission" date="2017-04" db="EMBL/GenBank/DDBJ databases">
        <title>Genome Sequence of Marinobacter salarius strain SMR5 Isolated from a culture of the Diatom Skeletonema marinoi.</title>
        <authorList>
            <person name="Topel M."/>
            <person name="Pinder M.I.M."/>
            <person name="Johansson O.N."/>
            <person name="Kourtchenko O."/>
            <person name="Godhe A."/>
            <person name="Clarke A.K."/>
        </authorList>
    </citation>
    <scope>NUCLEOTIDE SEQUENCE [LARGE SCALE GENOMIC DNA]</scope>
    <source>
        <strain evidence="2 3">SMR5</strain>
    </source>
</reference>
<dbReference type="EMBL" id="CP020931">
    <property type="protein sequence ID" value="ARM84034.1"/>
    <property type="molecule type" value="Genomic_DNA"/>
</dbReference>
<dbReference type="GO" id="GO:0016740">
    <property type="term" value="F:transferase activity"/>
    <property type="evidence" value="ECO:0007669"/>
    <property type="project" value="UniProtKB-KW"/>
</dbReference>
<evidence type="ECO:0000313" key="2">
    <source>
        <dbReference type="EMBL" id="ARM84034.1"/>
    </source>
</evidence>
<dbReference type="Pfam" id="PF13480">
    <property type="entry name" value="Acetyltransf_6"/>
    <property type="match status" value="1"/>
</dbReference>
<name>A0A1W6K9E2_9GAMM</name>
<organism evidence="2 3">
    <name type="scientific">Marinobacter salarius</name>
    <dbReference type="NCBI Taxonomy" id="1420917"/>
    <lineage>
        <taxon>Bacteria</taxon>
        <taxon>Pseudomonadati</taxon>
        <taxon>Pseudomonadota</taxon>
        <taxon>Gammaproteobacteria</taxon>
        <taxon>Pseudomonadales</taxon>
        <taxon>Marinobacteraceae</taxon>
        <taxon>Marinobacter</taxon>
    </lineage>
</organism>
<evidence type="ECO:0000259" key="1">
    <source>
        <dbReference type="Pfam" id="PF13480"/>
    </source>
</evidence>
<dbReference type="AlphaFoldDB" id="A0A1W6K9E2"/>
<dbReference type="RefSeq" id="WP_085680426.1">
    <property type="nucleotide sequence ID" value="NZ_CP020931.1"/>
</dbReference>
<protein>
    <submittedName>
        <fullName evidence="2">Acetyltransferase (GNAT) domain protein</fullName>
    </submittedName>
</protein>
<dbReference type="SUPFAM" id="SSF55729">
    <property type="entry name" value="Acyl-CoA N-acyltransferases (Nat)"/>
    <property type="match status" value="1"/>
</dbReference>
<dbReference type="Proteomes" id="UP000193100">
    <property type="component" value="Chromosome"/>
</dbReference>
<evidence type="ECO:0000313" key="3">
    <source>
        <dbReference type="Proteomes" id="UP000193100"/>
    </source>
</evidence>
<dbReference type="GeneID" id="77255909"/>
<dbReference type="InterPro" id="IPR038740">
    <property type="entry name" value="BioF2-like_GNAT_dom"/>
</dbReference>
<sequence length="324" mass="37431">MSLFQTKAWQSAWWDTWGLQKSFRLVRPWDGEVSGLYESRYRLKGVLPIRSLQFVGTSSRELRTPRTEYNRFSRNLTGQPLVRALQQQLESHTWTEAVFNDLRAGSEDLSALVTIAATQNWAFRIIAVDDGYAVTTSGPFDEYLASLGANSRLKLYNRRAVLESLGPVREENLWPHNSKAFFDALNAFHRERWRKDCVAGKSLTFHERFLSRVEEEGGRPLLSTLTCGNHIVSVLYNVWYRGVVYNIQAGFEQNFHKKLSLGSLHLGYAIEDAFRLPDTDRFDMLAGQGKKENYKARIATENYQFLTVMLVKSTFFRALYWMRG</sequence>
<gene>
    <name evidence="2" type="ORF">MARSALSMR5_01957</name>
</gene>
<accession>A0A1W6K9E2</accession>
<proteinExistence type="predicted"/>
<keyword evidence="2" id="KW-0808">Transferase</keyword>
<feature type="domain" description="BioF2-like acetyltransferase" evidence="1">
    <location>
        <begin position="151"/>
        <end position="295"/>
    </location>
</feature>